<reference evidence="2" key="1">
    <citation type="submission" date="2010-06" db="EMBL/GenBank/DDBJ databases">
        <authorList>
            <person name="Jiang H."/>
            <person name="Abraham K."/>
            <person name="Ali S."/>
            <person name="Alsbrooks S.L."/>
            <person name="Anim B.N."/>
            <person name="Anosike U.S."/>
            <person name="Attaway T."/>
            <person name="Bandaranaike D.P."/>
            <person name="Battles P.K."/>
            <person name="Bell S.N."/>
            <person name="Bell A.V."/>
            <person name="Beltran B."/>
            <person name="Bickham C."/>
            <person name="Bustamante Y."/>
            <person name="Caleb T."/>
            <person name="Canada A."/>
            <person name="Cardenas V."/>
            <person name="Carter K."/>
            <person name="Chacko J."/>
            <person name="Chandrabose M.N."/>
            <person name="Chavez D."/>
            <person name="Chavez A."/>
            <person name="Chen L."/>
            <person name="Chu H.-S."/>
            <person name="Claassen K.J."/>
            <person name="Cockrell R."/>
            <person name="Collins M."/>
            <person name="Cooper J.A."/>
            <person name="Cree A."/>
            <person name="Curry S.M."/>
            <person name="Da Y."/>
            <person name="Dao M.D."/>
            <person name="Das B."/>
            <person name="Davila M.-L."/>
            <person name="Davy-Carroll L."/>
            <person name="Denson S."/>
            <person name="Dinh H."/>
            <person name="Ebong V.E."/>
            <person name="Edwards J.R."/>
            <person name="Egan A."/>
            <person name="El-Daye J."/>
            <person name="Escobedo L."/>
            <person name="Fernandez S."/>
            <person name="Fernando P.R."/>
            <person name="Flagg N."/>
            <person name="Forbes L.D."/>
            <person name="Fowler R.G."/>
            <person name="Fu Q."/>
            <person name="Gabisi R.A."/>
            <person name="Ganer J."/>
            <person name="Garbino Pronczuk A."/>
            <person name="Garcia R.M."/>
            <person name="Garner T."/>
            <person name="Garrett T.E."/>
            <person name="Gonzalez D.A."/>
            <person name="Hamid H."/>
            <person name="Hawkins E.S."/>
            <person name="Hirani K."/>
            <person name="Hogues M.E."/>
            <person name="Hollins B."/>
            <person name="Hsiao C.-H."/>
            <person name="Jabil R."/>
            <person name="James M.L."/>
            <person name="Jhangiani S.N."/>
            <person name="Johnson B."/>
            <person name="Johnson Q."/>
            <person name="Joshi V."/>
            <person name="Kalu J.B."/>
            <person name="Kam C."/>
            <person name="Kashfia A."/>
            <person name="Keebler J."/>
            <person name="Kisamo H."/>
            <person name="Kovar C.L."/>
            <person name="Lago L.A."/>
            <person name="Lai C.-Y."/>
            <person name="Laidlaw J."/>
            <person name="Lara F."/>
            <person name="Le T.-K."/>
            <person name="Lee S.L."/>
            <person name="Legall F.H."/>
            <person name="Lemon S.J."/>
            <person name="Lewis L.R."/>
            <person name="Li B."/>
            <person name="Liu Y."/>
            <person name="Liu Y.-S."/>
            <person name="Lopez J."/>
            <person name="Lozado R.J."/>
            <person name="Lu J."/>
            <person name="Madu R.C."/>
            <person name="Maheshwari M."/>
            <person name="Maheshwari R."/>
            <person name="Malloy K."/>
            <person name="Martinez E."/>
            <person name="Mathew T."/>
            <person name="Mercado I.C."/>
            <person name="Mercado C."/>
            <person name="Meyer B."/>
            <person name="Montgomery K."/>
            <person name="Morgan M.B."/>
            <person name="Munidasa M."/>
            <person name="Nazareth L.V."/>
            <person name="Nelson J."/>
            <person name="Ng B.M."/>
            <person name="Nguyen N.B."/>
            <person name="Nguyen P.Q."/>
            <person name="Nguyen T."/>
            <person name="Obregon M."/>
            <person name="Okwuonu G.O."/>
            <person name="Onwere C.G."/>
            <person name="Orozco G."/>
            <person name="Parra A."/>
            <person name="Patel S."/>
            <person name="Patil S."/>
            <person name="Perez A."/>
            <person name="Perez Y."/>
            <person name="Pham C."/>
            <person name="Primus E.L."/>
            <person name="Pu L.-L."/>
            <person name="Puazo M."/>
            <person name="Qin X."/>
            <person name="Quiroz J.B."/>
            <person name="Reese J."/>
            <person name="Richards S."/>
            <person name="Rives C.M."/>
            <person name="Robberts R."/>
            <person name="Ruiz S.J."/>
            <person name="Ruiz M.J."/>
            <person name="Santibanez J."/>
            <person name="Schneider B.W."/>
            <person name="Sisson I."/>
            <person name="Smith M."/>
            <person name="Sodergren E."/>
            <person name="Song X.-Z."/>
            <person name="Song B.B."/>
            <person name="Summersgill H."/>
            <person name="Thelus R."/>
            <person name="Thornton R.D."/>
            <person name="Trejos Z.Y."/>
            <person name="Usmani K."/>
            <person name="Vattathil S."/>
            <person name="Villasana D."/>
            <person name="Walker D.L."/>
            <person name="Wang S."/>
            <person name="Wang K."/>
            <person name="White C.S."/>
            <person name="Williams A.C."/>
            <person name="Williamson J."/>
            <person name="Wilson K."/>
            <person name="Woghiren I.O."/>
            <person name="Woodworth J.R."/>
            <person name="Worley K.C."/>
            <person name="Wright R.A."/>
            <person name="Wu W."/>
            <person name="Young L."/>
            <person name="Zhang L."/>
            <person name="Zhang J."/>
            <person name="Zhu Y."/>
            <person name="Muzny D.M."/>
            <person name="Weinstock G."/>
            <person name="Gibbs R.A."/>
        </authorList>
    </citation>
    <scope>NUCLEOTIDE SEQUENCE [LARGE SCALE GENOMIC DNA]</scope>
    <source>
        <strain evidence="2">LSR1</strain>
    </source>
</reference>
<reference evidence="1" key="2">
    <citation type="submission" date="2022-06" db="UniProtKB">
        <authorList>
            <consortium name="EnsemblMetazoa"/>
        </authorList>
    </citation>
    <scope>IDENTIFICATION</scope>
</reference>
<dbReference type="Gene3D" id="1.25.40.10">
    <property type="entry name" value="Tetratricopeptide repeat domain"/>
    <property type="match status" value="1"/>
</dbReference>
<evidence type="ECO:0000313" key="1">
    <source>
        <dbReference type="EnsemblMetazoa" id="XP_029348664.1"/>
    </source>
</evidence>
<dbReference type="KEGG" id="api:100168988"/>
<protein>
    <submittedName>
        <fullName evidence="1">Uncharacterized protein</fullName>
    </submittedName>
</protein>
<dbReference type="EnsemblMetazoa" id="XM_029492804.1">
    <property type="protein sequence ID" value="XP_029348664.1"/>
    <property type="gene ID" value="LOC100168988"/>
</dbReference>
<proteinExistence type="predicted"/>
<organism evidence="1 2">
    <name type="scientific">Acyrthosiphon pisum</name>
    <name type="common">Pea aphid</name>
    <dbReference type="NCBI Taxonomy" id="7029"/>
    <lineage>
        <taxon>Eukaryota</taxon>
        <taxon>Metazoa</taxon>
        <taxon>Ecdysozoa</taxon>
        <taxon>Arthropoda</taxon>
        <taxon>Hexapoda</taxon>
        <taxon>Insecta</taxon>
        <taxon>Pterygota</taxon>
        <taxon>Neoptera</taxon>
        <taxon>Paraneoptera</taxon>
        <taxon>Hemiptera</taxon>
        <taxon>Sternorrhyncha</taxon>
        <taxon>Aphidomorpha</taxon>
        <taxon>Aphidoidea</taxon>
        <taxon>Aphididae</taxon>
        <taxon>Macrosiphini</taxon>
        <taxon>Acyrthosiphon</taxon>
    </lineage>
</organism>
<accession>A0A8R2NXG2</accession>
<dbReference type="SUPFAM" id="SSF48452">
    <property type="entry name" value="TPR-like"/>
    <property type="match status" value="1"/>
</dbReference>
<dbReference type="Proteomes" id="UP000007819">
    <property type="component" value="Chromosome X"/>
</dbReference>
<name>A0A8R2NXG2_ACYPI</name>
<sequence>MNINDVVSSSCDLFRRGKFTDCCDLIQLHIDNCHLQKITIHDEVEFIILRNNLLVCNSLRILPEISAEYVGKMTEFINVSQLYLYEKHIPLELRINFVYNTLHWYWLKPADIPDYCYNKIMTLVNESLHEVLHENGKSTVNLGSHVGNEQDILNSLECLSNGFLGLEPILVVQCLEISQILLLIFLSRRSFTSLLVHFTMELIDQVNTIICAFKLKKPTHVANCFKLGLSKINVFLDTEHIKTIIINGHVSLCIRHILENQHPQALSTLNTMDQYLNQNDEFFCLMCYLKALASFNLEELEITLCYLSQMVECLMEPFIKSRCYLLLGRTHLKMGNGDLALQALEELKGTEFNNIMAYYMSQHYEMNDMQFMQMVVLEQAIKGDFDGPHGPHRGHKELSNSYTTKVLIILHPQPDLTKRQLLYLAAKKKYEHTSYNLAASTYLSLLKLDEVDQYVSDLVTIPPMFMLKHEAAVALLKARKPEEAFKLCQSLIEEYEPGYSMWKSGSFWADELNDYNFNVVGTMLLAETGFNKNTDIVLEALNKSFNCLYAKISFDCAMEPGDHEETSITLRRILIGKILLLKATVLSKLNKEEDCEAAFKKALTYNAGDEDIVYLYSKWLEHKGKLLESMKVRDQFDRNKVNTITCDDIVMTFVLENKHGLEDTIIGENVMDDLFACTDDKPMDLDNEMDPADDDIFSNLFLD</sequence>
<dbReference type="EnsemblMetazoa" id="XM_016801416.2">
    <property type="protein sequence ID" value="XP_016656905.1"/>
    <property type="gene ID" value="LOC100168988"/>
</dbReference>
<keyword evidence="2" id="KW-1185">Reference proteome</keyword>
<dbReference type="GeneID" id="100168988"/>
<dbReference type="InterPro" id="IPR011990">
    <property type="entry name" value="TPR-like_helical_dom_sf"/>
</dbReference>
<dbReference type="OrthoDB" id="6605071at2759"/>
<dbReference type="AlphaFoldDB" id="A0A8R2NXG2"/>
<evidence type="ECO:0000313" key="2">
    <source>
        <dbReference type="Proteomes" id="UP000007819"/>
    </source>
</evidence>
<dbReference type="RefSeq" id="XP_016656905.1">
    <property type="nucleotide sequence ID" value="XM_016801416.1"/>
</dbReference>